<evidence type="ECO:0000259" key="2">
    <source>
        <dbReference type="PROSITE" id="PS50191"/>
    </source>
</evidence>
<dbReference type="OrthoDB" id="19923at2759"/>
<dbReference type="Pfam" id="PF13716">
    <property type="entry name" value="CRAL_TRIO_2"/>
    <property type="match status" value="1"/>
</dbReference>
<proteinExistence type="predicted"/>
<dbReference type="Gene3D" id="3.40.525.10">
    <property type="entry name" value="CRAL-TRIO lipid binding domain"/>
    <property type="match status" value="1"/>
</dbReference>
<evidence type="ECO:0000313" key="3">
    <source>
        <dbReference type="EMBL" id="KAA6374699.1"/>
    </source>
</evidence>
<evidence type="ECO:0000256" key="1">
    <source>
        <dbReference type="SAM" id="MobiDB-lite"/>
    </source>
</evidence>
<dbReference type="InterPro" id="IPR036865">
    <property type="entry name" value="CRAL-TRIO_dom_sf"/>
</dbReference>
<feature type="region of interest" description="Disordered" evidence="1">
    <location>
        <begin position="327"/>
        <end position="353"/>
    </location>
</feature>
<dbReference type="EMBL" id="SNRW01011779">
    <property type="protein sequence ID" value="KAA6374699.1"/>
    <property type="molecule type" value="Genomic_DNA"/>
</dbReference>
<dbReference type="SUPFAM" id="SSF48350">
    <property type="entry name" value="GTPase activation domain, GAP"/>
    <property type="match status" value="1"/>
</dbReference>
<comment type="caution">
    <text evidence="3">The sequence shown here is derived from an EMBL/GenBank/DDBJ whole genome shotgun (WGS) entry which is preliminary data.</text>
</comment>
<feature type="domain" description="CRAL-TRIO" evidence="2">
    <location>
        <begin position="1"/>
        <end position="110"/>
    </location>
</feature>
<name>A0A5J4UW80_9EUKA</name>
<protein>
    <recommendedName>
        <fullName evidence="2">CRAL-TRIO domain-containing protein</fullName>
    </recommendedName>
</protein>
<dbReference type="Gene3D" id="1.10.555.10">
    <property type="entry name" value="Rho GTPase activation protein"/>
    <property type="match status" value="1"/>
</dbReference>
<dbReference type="AlphaFoldDB" id="A0A5J4UW80"/>
<feature type="compositionally biased region" description="Low complexity" evidence="1">
    <location>
        <begin position="329"/>
        <end position="342"/>
    </location>
</feature>
<accession>A0A5J4UW80</accession>
<dbReference type="PROSITE" id="PS50191">
    <property type="entry name" value="CRAL_TRIO"/>
    <property type="match status" value="1"/>
</dbReference>
<gene>
    <name evidence="3" type="ORF">EZS28_029775</name>
</gene>
<dbReference type="CDD" id="cd00170">
    <property type="entry name" value="SEC14"/>
    <property type="match status" value="1"/>
</dbReference>
<organism evidence="3 4">
    <name type="scientific">Streblomastix strix</name>
    <dbReference type="NCBI Taxonomy" id="222440"/>
    <lineage>
        <taxon>Eukaryota</taxon>
        <taxon>Metamonada</taxon>
        <taxon>Preaxostyla</taxon>
        <taxon>Oxymonadida</taxon>
        <taxon>Streblomastigidae</taxon>
        <taxon>Streblomastix</taxon>
    </lineage>
</organism>
<feature type="compositionally biased region" description="Basic and acidic residues" evidence="1">
    <location>
        <begin position="343"/>
        <end position="353"/>
    </location>
</feature>
<dbReference type="InterPro" id="IPR008936">
    <property type="entry name" value="Rho_GTPase_activation_prot"/>
</dbReference>
<sequence length="386" mass="44876">MEIYYDMIVLYKILKKFEPYVVVLNCVDLSENGDLPLLWNLSLYRSLPYAYKNNLKRILIIKSTRIVRTILVLARPFISSKFYRKIEFLDNLKALIPIIRPEQLQLPVIYHRPPIVRTNGRGLIWGSDGKEVSRDPKSGEIIGMPLFWFQTLKQTHKLESEYVFVEGARRLIPPHMYVSLFVINVLNILVESKALQRKNRFRMNCDQEVLSVIVKNARFYPLCILPSDLDETVQWNLLFTYLLRIPGGIVSEEVAREIIVISEQRKLMNKSEQQDVKVADIENAESNDNKQAKIDELAKAFLLLPRENRGTFQILLELMHDIAITPRSDQQQQQQQLQQQDQSSKKKEHDHTAHITTSLAITSSLIPHISHTHPIITTNTRMNLQK</sequence>
<dbReference type="InterPro" id="IPR001251">
    <property type="entry name" value="CRAL-TRIO_dom"/>
</dbReference>
<evidence type="ECO:0000313" key="4">
    <source>
        <dbReference type="Proteomes" id="UP000324800"/>
    </source>
</evidence>
<reference evidence="3 4" key="1">
    <citation type="submission" date="2019-03" db="EMBL/GenBank/DDBJ databases">
        <title>Single cell metagenomics reveals metabolic interactions within the superorganism composed of flagellate Streblomastix strix and complex community of Bacteroidetes bacteria on its surface.</title>
        <authorList>
            <person name="Treitli S.C."/>
            <person name="Kolisko M."/>
            <person name="Husnik F."/>
            <person name="Keeling P."/>
            <person name="Hampl V."/>
        </authorList>
    </citation>
    <scope>NUCLEOTIDE SEQUENCE [LARGE SCALE GENOMIC DNA]</scope>
    <source>
        <strain evidence="3">ST1C</strain>
    </source>
</reference>
<dbReference type="Proteomes" id="UP000324800">
    <property type="component" value="Unassembled WGS sequence"/>
</dbReference>
<dbReference type="SUPFAM" id="SSF52087">
    <property type="entry name" value="CRAL/TRIO domain"/>
    <property type="match status" value="1"/>
</dbReference>